<keyword evidence="1" id="KW-0472">Membrane</keyword>
<accession>K9AL40</accession>
<sequence length="118" mass="14142">MKKYWKLIIILILIFILCGLGFFGFKGYQKHQNLAFIDSFVKDKGWDKDIKSEKSEYDARKGIFFKEIQYKDEPNLTYIVQPIKMKKGIYSQGFDKKTKKSKKDAKRNFFSQEYKKKD</sequence>
<gene>
    <name evidence="2" type="ORF">C273_08731</name>
</gene>
<dbReference type="AlphaFoldDB" id="K9AL40"/>
<dbReference type="eggNOG" id="ENOG5030589">
    <property type="taxonomic scope" value="Bacteria"/>
</dbReference>
<dbReference type="OrthoDB" id="2410518at2"/>
<dbReference type="RefSeq" id="WP_009384072.1">
    <property type="nucleotide sequence ID" value="NZ_AMSQ01000015.1"/>
</dbReference>
<name>K9AL40_9STAP</name>
<keyword evidence="1" id="KW-1133">Transmembrane helix</keyword>
<organism evidence="2 3">
    <name type="scientific">Staphylococcus massiliensis S46</name>
    <dbReference type="NCBI Taxonomy" id="1229783"/>
    <lineage>
        <taxon>Bacteria</taxon>
        <taxon>Bacillati</taxon>
        <taxon>Bacillota</taxon>
        <taxon>Bacilli</taxon>
        <taxon>Bacillales</taxon>
        <taxon>Staphylococcaceae</taxon>
        <taxon>Staphylococcus</taxon>
    </lineage>
</organism>
<dbReference type="EMBL" id="AMSQ01000015">
    <property type="protein sequence ID" value="EKU46776.1"/>
    <property type="molecule type" value="Genomic_DNA"/>
</dbReference>
<keyword evidence="1" id="KW-0812">Transmembrane</keyword>
<evidence type="ECO:0000256" key="1">
    <source>
        <dbReference type="SAM" id="Phobius"/>
    </source>
</evidence>
<dbReference type="Proteomes" id="UP000009885">
    <property type="component" value="Unassembled WGS sequence"/>
</dbReference>
<comment type="caution">
    <text evidence="2">The sequence shown here is derived from an EMBL/GenBank/DDBJ whole genome shotgun (WGS) entry which is preliminary data.</text>
</comment>
<reference evidence="2 3" key="1">
    <citation type="journal article" date="2013" name="Genome Announc.">
        <title>Genome Sequence of Staphylococcus massiliensis Strain S46, Isolated from the Surface of Healthy Human Skin.</title>
        <authorList>
            <person name="Srivastav R."/>
            <person name="Singh A."/>
            <person name="Jangir P.K."/>
            <person name="Kumari C."/>
            <person name="Muduli S."/>
            <person name="Sharma R."/>
        </authorList>
    </citation>
    <scope>NUCLEOTIDE SEQUENCE [LARGE SCALE GENOMIC DNA]</scope>
    <source>
        <strain evidence="2 3">S46</strain>
    </source>
</reference>
<dbReference type="InterPro" id="IPR021486">
    <property type="entry name" value="DUF3139"/>
</dbReference>
<dbReference type="Pfam" id="PF11337">
    <property type="entry name" value="DUF3139"/>
    <property type="match status" value="1"/>
</dbReference>
<proteinExistence type="predicted"/>
<keyword evidence="3" id="KW-1185">Reference proteome</keyword>
<evidence type="ECO:0000313" key="3">
    <source>
        <dbReference type="Proteomes" id="UP000009885"/>
    </source>
</evidence>
<dbReference type="STRING" id="1229783.C273_08731"/>
<protein>
    <recommendedName>
        <fullName evidence="4">DUF3139 domain-containing protein</fullName>
    </recommendedName>
</protein>
<dbReference type="PATRIC" id="fig|1229783.3.peg.1756"/>
<feature type="transmembrane region" description="Helical" evidence="1">
    <location>
        <begin position="7"/>
        <end position="25"/>
    </location>
</feature>
<evidence type="ECO:0008006" key="4">
    <source>
        <dbReference type="Google" id="ProtNLM"/>
    </source>
</evidence>
<evidence type="ECO:0000313" key="2">
    <source>
        <dbReference type="EMBL" id="EKU46776.1"/>
    </source>
</evidence>